<keyword evidence="1" id="KW-1133">Transmembrane helix</keyword>
<dbReference type="Proteomes" id="UP000029714">
    <property type="component" value="Unassembled WGS sequence"/>
</dbReference>
<dbReference type="AlphaFoldDB" id="A0A4U8T3Y1"/>
<feature type="transmembrane region" description="Helical" evidence="1">
    <location>
        <begin position="27"/>
        <end position="46"/>
    </location>
</feature>
<gene>
    <name evidence="2" type="ORF">LS64_007405</name>
</gene>
<proteinExistence type="predicted"/>
<reference evidence="2 3" key="2">
    <citation type="journal article" date="2016" name="Infect. Immun.">
        <title>Helicobacter saguini, a Novel Helicobacter Isolated from Cotton-Top Tamarins with Ulcerative Colitis, Has Proinflammatory Properties and Induces Typhlocolitis and Dysplasia in Gnotobiotic IL-10-/- Mice.</title>
        <authorList>
            <person name="Shen Z."/>
            <person name="Mannion A."/>
            <person name="Whary M.T."/>
            <person name="Muthupalani S."/>
            <person name="Sheh A."/>
            <person name="Feng Y."/>
            <person name="Gong G."/>
            <person name="Vandamme P."/>
            <person name="Holcombe H.R."/>
            <person name="Paster B.J."/>
            <person name="Fox J.G."/>
        </authorList>
    </citation>
    <scope>NUCLEOTIDE SEQUENCE [LARGE SCALE GENOMIC DNA]</scope>
    <source>
        <strain evidence="2 3">MIT 97-6194</strain>
    </source>
</reference>
<sequence>MVKLAWVFFIFSGSAFAYLDPGTGSLLLSSFIALIASVIFFLKGSFYRILDLFKNANTTNTTGGGGNITLITKMRI</sequence>
<reference evidence="2 3" key="1">
    <citation type="journal article" date="2014" name="Genome Announc.">
        <title>Draft genome sequences of eight enterohepatic helicobacter species isolated from both laboratory and wild rodents.</title>
        <authorList>
            <person name="Sheh A."/>
            <person name="Shen Z."/>
            <person name="Fox J.G."/>
        </authorList>
    </citation>
    <scope>NUCLEOTIDE SEQUENCE [LARGE SCALE GENOMIC DNA]</scope>
    <source>
        <strain evidence="2 3">MIT 97-6194</strain>
    </source>
</reference>
<keyword evidence="1" id="KW-0812">Transmembrane</keyword>
<name>A0A4U8T3Y1_9HELI</name>
<organism evidence="2 3">
    <name type="scientific">Helicobacter saguini</name>
    <dbReference type="NCBI Taxonomy" id="1548018"/>
    <lineage>
        <taxon>Bacteria</taxon>
        <taxon>Pseudomonadati</taxon>
        <taxon>Campylobacterota</taxon>
        <taxon>Epsilonproteobacteria</taxon>
        <taxon>Campylobacterales</taxon>
        <taxon>Helicobacteraceae</taxon>
        <taxon>Helicobacter</taxon>
    </lineage>
</organism>
<keyword evidence="1" id="KW-0472">Membrane</keyword>
<accession>A0A4U8T3Y1</accession>
<evidence type="ECO:0000313" key="2">
    <source>
        <dbReference type="EMBL" id="TLD94124.1"/>
    </source>
</evidence>
<evidence type="ECO:0000256" key="1">
    <source>
        <dbReference type="SAM" id="Phobius"/>
    </source>
</evidence>
<keyword evidence="3" id="KW-1185">Reference proteome</keyword>
<protein>
    <submittedName>
        <fullName evidence="2">Uncharacterized protein</fullName>
    </submittedName>
</protein>
<dbReference type="RefSeq" id="WP_118977143.1">
    <property type="nucleotide sequence ID" value="NZ_JRMP02000010.1"/>
</dbReference>
<dbReference type="EMBL" id="JRMP02000010">
    <property type="protein sequence ID" value="TLD94124.1"/>
    <property type="molecule type" value="Genomic_DNA"/>
</dbReference>
<comment type="caution">
    <text evidence="2">The sequence shown here is derived from an EMBL/GenBank/DDBJ whole genome shotgun (WGS) entry which is preliminary data.</text>
</comment>
<evidence type="ECO:0000313" key="3">
    <source>
        <dbReference type="Proteomes" id="UP000029714"/>
    </source>
</evidence>